<feature type="binding site" evidence="9 10">
    <location>
        <position position="137"/>
    </location>
    <ligand>
        <name>Zn(2+)</name>
        <dbReference type="ChEBI" id="CHEBI:29105"/>
    </ligand>
</feature>
<dbReference type="GO" id="GO:0008270">
    <property type="term" value="F:zinc ion binding"/>
    <property type="evidence" value="ECO:0007669"/>
    <property type="project" value="UniProtKB-UniRule"/>
</dbReference>
<name>A0AAX4HFI7_9ASCO</name>
<dbReference type="InterPro" id="IPR003000">
    <property type="entry name" value="Sirtuin"/>
</dbReference>
<feature type="domain" description="Deacetylase sirtuin-type" evidence="11">
    <location>
        <begin position="1"/>
        <end position="263"/>
    </location>
</feature>
<dbReference type="Proteomes" id="UP001338582">
    <property type="component" value="Chromosome 5"/>
</dbReference>
<dbReference type="EC" id="2.3.1.286" evidence="6"/>
<dbReference type="RefSeq" id="XP_062879033.1">
    <property type="nucleotide sequence ID" value="XM_063022963.1"/>
</dbReference>
<feature type="binding site" evidence="9 10">
    <location>
        <position position="134"/>
    </location>
    <ligand>
        <name>Zn(2+)</name>
        <dbReference type="ChEBI" id="CHEBI:29105"/>
    </ligand>
</feature>
<dbReference type="Gene3D" id="3.40.50.1220">
    <property type="entry name" value="TPP-binding domain"/>
    <property type="match status" value="1"/>
</dbReference>
<dbReference type="AlphaFoldDB" id="A0AAX4HFI7"/>
<dbReference type="GO" id="GO:0017136">
    <property type="term" value="F:histone deacetylase activity, NAD-dependent"/>
    <property type="evidence" value="ECO:0007669"/>
    <property type="project" value="InterPro"/>
</dbReference>
<dbReference type="InterPro" id="IPR026591">
    <property type="entry name" value="Sirtuin_cat_small_dom_sf"/>
</dbReference>
<evidence type="ECO:0000313" key="12">
    <source>
        <dbReference type="EMBL" id="WPK26652.1"/>
    </source>
</evidence>
<feature type="binding site" evidence="9 10">
    <location>
        <position position="165"/>
    </location>
    <ligand>
        <name>Zn(2+)</name>
        <dbReference type="ChEBI" id="CHEBI:29105"/>
    </ligand>
</feature>
<evidence type="ECO:0000256" key="6">
    <source>
        <dbReference type="PIRNR" id="PIRNR037938"/>
    </source>
</evidence>
<comment type="cofactor">
    <cofactor evidence="9">
        <name>Zn(2+)</name>
        <dbReference type="ChEBI" id="CHEBI:29105"/>
    </cofactor>
    <text evidence="9">Binds 1 zinc ion per subunit.</text>
</comment>
<feature type="binding site" evidence="8">
    <location>
        <position position="249"/>
    </location>
    <ligand>
        <name>NAD(+)</name>
        <dbReference type="ChEBI" id="CHEBI:57540"/>
    </ligand>
</feature>
<organism evidence="12 13">
    <name type="scientific">Australozyma saopauloensis</name>
    <dbReference type="NCBI Taxonomy" id="291208"/>
    <lineage>
        <taxon>Eukaryota</taxon>
        <taxon>Fungi</taxon>
        <taxon>Dikarya</taxon>
        <taxon>Ascomycota</taxon>
        <taxon>Saccharomycotina</taxon>
        <taxon>Pichiomycetes</taxon>
        <taxon>Metschnikowiaceae</taxon>
        <taxon>Australozyma</taxon>
    </lineage>
</organism>
<dbReference type="SUPFAM" id="SSF52467">
    <property type="entry name" value="DHS-like NAD/FAD-binding domain"/>
    <property type="match status" value="1"/>
</dbReference>
<evidence type="ECO:0000259" key="11">
    <source>
        <dbReference type="PROSITE" id="PS50305"/>
    </source>
</evidence>
<dbReference type="InterPro" id="IPR017328">
    <property type="entry name" value="Sirtuin_class_I"/>
</dbReference>
<dbReference type="InterPro" id="IPR026590">
    <property type="entry name" value="Ssirtuin_cat_dom"/>
</dbReference>
<dbReference type="GeneID" id="88175074"/>
<dbReference type="PIRSF" id="PIRSF037938">
    <property type="entry name" value="SIR2_euk"/>
    <property type="match status" value="1"/>
</dbReference>
<comment type="catalytic activity">
    <reaction evidence="6">
        <text>N(6)-acetyl-L-lysyl-[protein] + NAD(+) + H2O = 2''-O-acetyl-ADP-D-ribose + nicotinamide + L-lysyl-[protein]</text>
        <dbReference type="Rhea" id="RHEA:43636"/>
        <dbReference type="Rhea" id="RHEA-COMP:9752"/>
        <dbReference type="Rhea" id="RHEA-COMP:10731"/>
        <dbReference type="ChEBI" id="CHEBI:15377"/>
        <dbReference type="ChEBI" id="CHEBI:17154"/>
        <dbReference type="ChEBI" id="CHEBI:29969"/>
        <dbReference type="ChEBI" id="CHEBI:57540"/>
        <dbReference type="ChEBI" id="CHEBI:61930"/>
        <dbReference type="ChEBI" id="CHEBI:83767"/>
        <dbReference type="EC" id="2.3.1.286"/>
    </reaction>
</comment>
<reference evidence="12 13" key="1">
    <citation type="submission" date="2023-10" db="EMBL/GenBank/DDBJ databases">
        <title>Draft Genome Sequence of Candida saopaulonensis from a very Premature Infant with Sepsis.</title>
        <authorList>
            <person name="Ning Y."/>
            <person name="Dai R."/>
            <person name="Xiao M."/>
            <person name="Xu Y."/>
            <person name="Yan Q."/>
            <person name="Zhang L."/>
        </authorList>
    </citation>
    <scope>NUCLEOTIDE SEQUENCE [LARGE SCALE GENOMIC DNA]</scope>
    <source>
        <strain evidence="12 13">19XY460</strain>
    </source>
</reference>
<gene>
    <name evidence="12" type="ORF">PUMCH_004011</name>
</gene>
<feature type="binding site" evidence="9 10">
    <location>
        <position position="162"/>
    </location>
    <ligand>
        <name>Zn(2+)</name>
        <dbReference type="ChEBI" id="CHEBI:29105"/>
    </ligand>
</feature>
<dbReference type="InterPro" id="IPR050134">
    <property type="entry name" value="NAD-dep_sirtuin_deacylases"/>
</dbReference>
<evidence type="ECO:0000256" key="4">
    <source>
        <dbReference type="ARBA" id="ARBA00022833"/>
    </source>
</evidence>
<dbReference type="Pfam" id="PF02146">
    <property type="entry name" value="SIR2"/>
    <property type="match status" value="1"/>
</dbReference>
<accession>A0AAX4HFI7</accession>
<evidence type="ECO:0000256" key="9">
    <source>
        <dbReference type="PIRSR" id="PIRSR037938-3"/>
    </source>
</evidence>
<dbReference type="KEGG" id="asau:88175074"/>
<evidence type="ECO:0000256" key="7">
    <source>
        <dbReference type="PIRSR" id="PIRSR037938-1"/>
    </source>
</evidence>
<dbReference type="PROSITE" id="PS51257">
    <property type="entry name" value="PROKAR_LIPOPROTEIN"/>
    <property type="match status" value="1"/>
</dbReference>
<dbReference type="GO" id="GO:0070403">
    <property type="term" value="F:NAD+ binding"/>
    <property type="evidence" value="ECO:0007669"/>
    <property type="project" value="UniProtKB-UniRule"/>
</dbReference>
<comment type="similarity">
    <text evidence="1 6">Belongs to the sirtuin family. Class I subfamily.</text>
</comment>
<feature type="binding site" evidence="8">
    <location>
        <begin position="106"/>
        <end position="109"/>
    </location>
    <ligand>
        <name>NAD(+)</name>
        <dbReference type="ChEBI" id="CHEBI:57540"/>
    </ligand>
</feature>
<evidence type="ECO:0000313" key="13">
    <source>
        <dbReference type="Proteomes" id="UP001338582"/>
    </source>
</evidence>
<feature type="binding site" evidence="8">
    <location>
        <begin position="203"/>
        <end position="204"/>
    </location>
    <ligand>
        <name>NAD(+)</name>
        <dbReference type="ChEBI" id="CHEBI:57540"/>
    </ligand>
</feature>
<keyword evidence="2 6" id="KW-0808">Transferase</keyword>
<dbReference type="PROSITE" id="PS50305">
    <property type="entry name" value="SIRTUIN"/>
    <property type="match status" value="1"/>
</dbReference>
<feature type="binding site" evidence="8">
    <location>
        <begin position="227"/>
        <end position="229"/>
    </location>
    <ligand>
        <name>NAD(+)</name>
        <dbReference type="ChEBI" id="CHEBI:57540"/>
    </ligand>
</feature>
<feature type="binding site" evidence="8">
    <location>
        <begin position="34"/>
        <end position="36"/>
    </location>
    <ligand>
        <name>NAD(+)</name>
        <dbReference type="ChEBI" id="CHEBI:57540"/>
    </ligand>
</feature>
<sequence>MENKVRPLVDALKLGKKAVFFLGAGVSTSCGIPDFRSPKTGLYAQLERLKLPYPEAVFDIDYFRESPQAFYTLCEELYPGKFFPSKFHFLLRLFQEKDLLQKVYTQNIDTLEQLAGVDPEKIIAAHGSFADNHCIECQERMAPEVLKAQMSKKSENDGIPTCKKCQGYVKPDIVFFGEGLPVEFFDNWDEDSANVDVAIVAGTSLTVYPFAGLPAECPKSSLRVLINNEIVGDFKLSRRKSDIILKKTCDEIALLLALELGWNDELDTLIEAEKAKFLSKSDISRTTIAALDDSVELTDSGAFVDALESQADGQLDASEKMAKKVAEAIKDTEDEKALEKDFEKLTV</sequence>
<keyword evidence="13" id="KW-1185">Reference proteome</keyword>
<evidence type="ECO:0000256" key="5">
    <source>
        <dbReference type="ARBA" id="ARBA00023027"/>
    </source>
</evidence>
<evidence type="ECO:0000256" key="1">
    <source>
        <dbReference type="ARBA" id="ARBA00006924"/>
    </source>
</evidence>
<evidence type="ECO:0000256" key="8">
    <source>
        <dbReference type="PIRSR" id="PIRSR037938-2"/>
    </source>
</evidence>
<dbReference type="PANTHER" id="PTHR11085:SF6">
    <property type="entry name" value="NAD-DEPENDENT PROTEIN DEACETYLASE SIRTUIN-2"/>
    <property type="match status" value="1"/>
</dbReference>
<feature type="active site" description="Proton acceptor" evidence="7 10">
    <location>
        <position position="126"/>
    </location>
</feature>
<proteinExistence type="inferred from homology"/>
<dbReference type="Gene3D" id="3.30.1600.10">
    <property type="entry name" value="SIR2/SIRT2 'Small Domain"/>
    <property type="match status" value="1"/>
</dbReference>
<feature type="binding site" evidence="8">
    <location>
        <begin position="24"/>
        <end position="28"/>
    </location>
    <ligand>
        <name>NAD(+)</name>
        <dbReference type="ChEBI" id="CHEBI:57540"/>
    </ligand>
</feature>
<dbReference type="GO" id="GO:0005634">
    <property type="term" value="C:nucleus"/>
    <property type="evidence" value="ECO:0007669"/>
    <property type="project" value="TreeGrafter"/>
</dbReference>
<dbReference type="PANTHER" id="PTHR11085">
    <property type="entry name" value="NAD-DEPENDENT PROTEIN DEACYLASE SIRTUIN-5, MITOCHONDRIAL-RELATED"/>
    <property type="match status" value="1"/>
</dbReference>
<dbReference type="EMBL" id="CP138898">
    <property type="protein sequence ID" value="WPK26652.1"/>
    <property type="molecule type" value="Genomic_DNA"/>
</dbReference>
<evidence type="ECO:0000256" key="3">
    <source>
        <dbReference type="ARBA" id="ARBA00022723"/>
    </source>
</evidence>
<dbReference type="InterPro" id="IPR029035">
    <property type="entry name" value="DHS-like_NAD/FAD-binding_dom"/>
</dbReference>
<keyword evidence="3 6" id="KW-0479">Metal-binding</keyword>
<protein>
    <recommendedName>
        <fullName evidence="6">NAD-dependent protein deacetylase</fullName>
        <ecNumber evidence="6">2.3.1.286</ecNumber>
    </recommendedName>
</protein>
<evidence type="ECO:0000256" key="2">
    <source>
        <dbReference type="ARBA" id="ARBA00022679"/>
    </source>
</evidence>
<keyword evidence="5 6" id="KW-0520">NAD</keyword>
<keyword evidence="4 6" id="KW-0862">Zinc</keyword>
<evidence type="ECO:0000256" key="10">
    <source>
        <dbReference type="PROSITE-ProRule" id="PRU00236"/>
    </source>
</evidence>